<evidence type="ECO:0000256" key="1">
    <source>
        <dbReference type="SAM" id="MobiDB-lite"/>
    </source>
</evidence>
<feature type="region of interest" description="Disordered" evidence="1">
    <location>
        <begin position="473"/>
        <end position="501"/>
    </location>
</feature>
<feature type="domain" description="BTB" evidence="2">
    <location>
        <begin position="183"/>
        <end position="286"/>
    </location>
</feature>
<dbReference type="Gene3D" id="3.30.710.10">
    <property type="entry name" value="Potassium Channel Kv1.1, Chain A"/>
    <property type="match status" value="1"/>
</dbReference>
<feature type="compositionally biased region" description="Low complexity" evidence="1">
    <location>
        <begin position="616"/>
        <end position="635"/>
    </location>
</feature>
<dbReference type="PANTHER" id="PTHR14499:SF136">
    <property type="entry name" value="GH08630P"/>
    <property type="match status" value="1"/>
</dbReference>
<sequence>MAEAADVPTRSPSMDMVAAQGVPVFSLEAMYQQDKLQASQESSLHCDDRGVDAQDAQPPHSQPSRHDHAGRDTPPGRPLPRPADVGMYSASVENATSNALWAQPNSRESAAPINSTISLLPPECHDTVKKRGRGDATLSSPSKPTAPARPARPRAPSLATVVATAMTNPDVVVTDDAADSSSGIVTFDVGGTIFRCKQRVVEKYPNKRLHRLLLCGCEQQQSSPFASPVAAIFVDRNPNYFAVILDWYRTGTFHVPDSLSMAGLHHEAAYFDVLAEMFSNNEAPALPSASSPIKVAVSVPPISPSAPTPSRSPATGSSLTAIHCFVKSYTLTLLPAQPPVVFILRAHEQLVLESAAGVGRLLLRVTDLHGSTTVPRAVLYDSHSYFFLGGGQAKLHGTPFPGNLIYSFWADDTASAEPPETTAMPLHVEFKLRCAFHASEVLALTPDAQKLLSHTLDMVAKSTSATVTTAVLAGLEVDQPSPSPRGPDRRAADKPKQPPLAMVSVQPPTQQPLLAPGPTVSTTTTGGVVAANDKFSAIPVYRPPPAATLAVPPAIYGAPKENASSLPEKTKERAQILDEAQQFQTKVKEHAAWLQHYQREMQQSSAIPRDLPPSDTPSSPTKKASAASMATVATPRQVVKRK</sequence>
<keyword evidence="4" id="KW-1185">Reference proteome</keyword>
<dbReference type="InterPro" id="IPR011333">
    <property type="entry name" value="SKP1/BTB/POZ_sf"/>
</dbReference>
<dbReference type="InterPro" id="IPR000210">
    <property type="entry name" value="BTB/POZ_dom"/>
</dbReference>
<organism evidence="3 4">
    <name type="scientific">Aphanomyces invadans</name>
    <dbReference type="NCBI Taxonomy" id="157072"/>
    <lineage>
        <taxon>Eukaryota</taxon>
        <taxon>Sar</taxon>
        <taxon>Stramenopiles</taxon>
        <taxon>Oomycota</taxon>
        <taxon>Saprolegniomycetes</taxon>
        <taxon>Saprolegniales</taxon>
        <taxon>Verrucalvaceae</taxon>
        <taxon>Aphanomyces</taxon>
    </lineage>
</organism>
<evidence type="ECO:0000259" key="2">
    <source>
        <dbReference type="SMART" id="SM00225"/>
    </source>
</evidence>
<feature type="region of interest" description="Disordered" evidence="1">
    <location>
        <begin position="34"/>
        <end position="85"/>
    </location>
</feature>
<dbReference type="PANTHER" id="PTHR14499">
    <property type="entry name" value="POTASSIUM CHANNEL TETRAMERIZATION DOMAIN-CONTAINING"/>
    <property type="match status" value="1"/>
</dbReference>
<dbReference type="CDD" id="cd18316">
    <property type="entry name" value="BTB_POZ_KCTD-like"/>
    <property type="match status" value="1"/>
</dbReference>
<accession>A0A3R7D3W1</accession>
<dbReference type="InterPro" id="IPR003131">
    <property type="entry name" value="T1-type_BTB"/>
</dbReference>
<evidence type="ECO:0000313" key="4">
    <source>
        <dbReference type="Proteomes" id="UP000285060"/>
    </source>
</evidence>
<comment type="caution">
    <text evidence="3">The sequence shown here is derived from an EMBL/GenBank/DDBJ whole genome shotgun (WGS) entry which is preliminary data.</text>
</comment>
<feature type="region of interest" description="Disordered" evidence="1">
    <location>
        <begin position="599"/>
        <end position="642"/>
    </location>
</feature>
<dbReference type="Pfam" id="PF02214">
    <property type="entry name" value="BTB_2"/>
    <property type="match status" value="1"/>
</dbReference>
<dbReference type="VEuPathDB" id="FungiDB:H310_14227"/>
<reference evidence="3 4" key="1">
    <citation type="submission" date="2018-08" db="EMBL/GenBank/DDBJ databases">
        <title>Aphanomyces genome sequencing and annotation.</title>
        <authorList>
            <person name="Minardi D."/>
            <person name="Oidtmann B."/>
            <person name="Van Der Giezen M."/>
            <person name="Studholme D.J."/>
        </authorList>
    </citation>
    <scope>NUCLEOTIDE SEQUENCE [LARGE SCALE GENOMIC DNA]</scope>
    <source>
        <strain evidence="3 4">NJM0002</strain>
    </source>
</reference>
<dbReference type="Proteomes" id="UP000285060">
    <property type="component" value="Unassembled WGS sequence"/>
</dbReference>
<protein>
    <recommendedName>
        <fullName evidence="2">BTB domain-containing protein</fullName>
    </recommendedName>
</protein>
<feature type="compositionally biased region" description="Polar residues" evidence="1">
    <location>
        <begin position="34"/>
        <end position="43"/>
    </location>
</feature>
<feature type="compositionally biased region" description="Low complexity" evidence="1">
    <location>
        <begin position="139"/>
        <end position="156"/>
    </location>
</feature>
<proteinExistence type="predicted"/>
<feature type="compositionally biased region" description="Basic and acidic residues" evidence="1">
    <location>
        <begin position="486"/>
        <end position="496"/>
    </location>
</feature>
<evidence type="ECO:0000313" key="3">
    <source>
        <dbReference type="EMBL" id="RHY32407.1"/>
    </source>
</evidence>
<dbReference type="GO" id="GO:0051260">
    <property type="term" value="P:protein homooligomerization"/>
    <property type="evidence" value="ECO:0007669"/>
    <property type="project" value="InterPro"/>
</dbReference>
<gene>
    <name evidence="3" type="ORF">DYB32_002604</name>
</gene>
<dbReference type="SMART" id="SM00225">
    <property type="entry name" value="BTB"/>
    <property type="match status" value="1"/>
</dbReference>
<dbReference type="AlphaFoldDB" id="A0A3R7D3W1"/>
<dbReference type="EMBL" id="QUSY01000139">
    <property type="protein sequence ID" value="RHY32407.1"/>
    <property type="molecule type" value="Genomic_DNA"/>
</dbReference>
<name>A0A3R7D3W1_9STRA</name>
<feature type="region of interest" description="Disordered" evidence="1">
    <location>
        <begin position="117"/>
        <end position="156"/>
    </location>
</feature>
<dbReference type="SUPFAM" id="SSF54695">
    <property type="entry name" value="POZ domain"/>
    <property type="match status" value="1"/>
</dbReference>